<gene>
    <name evidence="1" type="ORF">AB5J54_30845</name>
</gene>
<dbReference type="RefSeq" id="WP_369147174.1">
    <property type="nucleotide sequence ID" value="NZ_CP163444.1"/>
</dbReference>
<name>A0AB39T4W8_9ACTN</name>
<dbReference type="EMBL" id="CP163444">
    <property type="protein sequence ID" value="XDQ74653.1"/>
    <property type="molecule type" value="Genomic_DNA"/>
</dbReference>
<protein>
    <recommendedName>
        <fullName evidence="2">HEAT repeat domain-containing protein</fullName>
    </recommendedName>
</protein>
<dbReference type="AlphaFoldDB" id="A0AB39T4W8"/>
<reference evidence="1" key="1">
    <citation type="submission" date="2024-07" db="EMBL/GenBank/DDBJ databases">
        <authorList>
            <person name="Yu S.T."/>
        </authorList>
    </citation>
    <scope>NUCLEOTIDE SEQUENCE</scope>
    <source>
        <strain evidence="1">R44</strain>
    </source>
</reference>
<evidence type="ECO:0008006" key="2">
    <source>
        <dbReference type="Google" id="ProtNLM"/>
    </source>
</evidence>
<organism evidence="1">
    <name type="scientific">Streptomyces sp. R44</name>
    <dbReference type="NCBI Taxonomy" id="3238633"/>
    <lineage>
        <taxon>Bacteria</taxon>
        <taxon>Bacillati</taxon>
        <taxon>Actinomycetota</taxon>
        <taxon>Actinomycetes</taxon>
        <taxon>Kitasatosporales</taxon>
        <taxon>Streptomycetaceae</taxon>
        <taxon>Streptomyces</taxon>
    </lineage>
</organism>
<sequence>MLRLEEELSRAAPGDLPLEALKSRLLALWEEEDFPGAARELTEAAWSRPLEQATELLYWLCEAGVPVAAEAFVVDVARLRPLDDVLETHPAVKEFGGASMQEMWMSTVAGRVTRGNAAAVYEGLWRSDGDDVLAEAVRRVDSDDDAVALVLAALSGQPDPAGLTELSRVLASGRPSDRLGLRVIVGLAEAGRADVATHVLAVALRRVSYTDVARWMTALRSEQIDILLDLVPRLDDGLLMTMFTSHLWREEALFDRLLTAMARQGRLDALDPTMTRTVAQAIARWRRSRGQ</sequence>
<proteinExistence type="predicted"/>
<accession>A0AB39T4W8</accession>
<evidence type="ECO:0000313" key="1">
    <source>
        <dbReference type="EMBL" id="XDQ74653.1"/>
    </source>
</evidence>